<dbReference type="RefSeq" id="WP_242713050.1">
    <property type="nucleotide sequence ID" value="NZ_JALDAX010000022.1"/>
</dbReference>
<accession>A0ABS9XTS0</accession>
<organism evidence="1 2">
    <name type="scientific">Streptomyces spinosisporus</name>
    <dbReference type="NCBI Taxonomy" id="2927582"/>
    <lineage>
        <taxon>Bacteria</taxon>
        <taxon>Bacillati</taxon>
        <taxon>Actinomycetota</taxon>
        <taxon>Actinomycetes</taxon>
        <taxon>Kitasatosporales</taxon>
        <taxon>Streptomycetaceae</taxon>
        <taxon>Streptomyces</taxon>
    </lineage>
</organism>
<dbReference type="InterPro" id="IPR049799">
    <property type="entry name" value="SitI3-like"/>
</dbReference>
<name>A0ABS9XTS0_9ACTN</name>
<keyword evidence="2" id="KW-1185">Reference proteome</keyword>
<gene>
    <name evidence="1" type="ORF">MQN93_37840</name>
</gene>
<evidence type="ECO:0000313" key="1">
    <source>
        <dbReference type="EMBL" id="MCI3245486.1"/>
    </source>
</evidence>
<dbReference type="NCBIfam" id="NF040657">
    <property type="entry name" value="immun_SitI3"/>
    <property type="match status" value="1"/>
</dbReference>
<comment type="caution">
    <text evidence="1">The sequence shown here is derived from an EMBL/GenBank/DDBJ whole genome shotgun (WGS) entry which is preliminary data.</text>
</comment>
<reference evidence="1" key="1">
    <citation type="submission" date="2022-03" db="EMBL/GenBank/DDBJ databases">
        <title>Streptomyces 7R015 and 7R016 isolated from Barleria lupulina in Thailand.</title>
        <authorList>
            <person name="Kanchanasin P."/>
            <person name="Phongsopitanun W."/>
            <person name="Tanasupawat S."/>
        </authorList>
    </citation>
    <scope>NUCLEOTIDE SEQUENCE</scope>
    <source>
        <strain evidence="1">7R016</strain>
    </source>
</reference>
<dbReference type="Proteomes" id="UP001165270">
    <property type="component" value="Unassembled WGS sequence"/>
</dbReference>
<protein>
    <submittedName>
        <fullName evidence="1">SitI3 family protein</fullName>
    </submittedName>
</protein>
<evidence type="ECO:0000313" key="2">
    <source>
        <dbReference type="Proteomes" id="UP001165270"/>
    </source>
</evidence>
<dbReference type="EMBL" id="JALDAX010000022">
    <property type="protein sequence ID" value="MCI3245486.1"/>
    <property type="molecule type" value="Genomic_DNA"/>
</dbReference>
<proteinExistence type="predicted"/>
<sequence length="160" mass="17992">MAIEYDLDCATPSSAPDVALRLAETGRETGLFDASVTGERLVEEGAVTRLGTWVRVVTSRVPQPWHPVVTAFGFTPTVDVRFRMAKGVEVADQQDDMVRLVASLLTRMSGDAVLHFQYEVVWLLRKDGELSLSERDDLWRPQRLALVPQPYRRLTAPPVW</sequence>